<evidence type="ECO:0000256" key="1">
    <source>
        <dbReference type="SAM" id="SignalP"/>
    </source>
</evidence>
<comment type="caution">
    <text evidence="2">The sequence shown here is derived from an EMBL/GenBank/DDBJ whole genome shotgun (WGS) entry which is preliminary data.</text>
</comment>
<evidence type="ECO:0000313" key="2">
    <source>
        <dbReference type="EMBL" id="KAL0955476.1"/>
    </source>
</evidence>
<keyword evidence="1" id="KW-0732">Signal</keyword>
<dbReference type="Proteomes" id="UP001556367">
    <property type="component" value="Unassembled WGS sequence"/>
</dbReference>
<proteinExistence type="predicted"/>
<accession>A0ABR3JIV9</accession>
<feature type="chain" id="PRO_5046028467" evidence="1">
    <location>
        <begin position="23"/>
        <end position="119"/>
    </location>
</feature>
<sequence length="119" mass="12612">MKIAASIAAPALLTLVTIGVRCLQLNVPSNPVSGAITDITWINQPNDHETWTLFLMNASYIWGLKGILATFVDPAPGIIQVTLPNLGAMDNLVLKAVNATNVDWVFATSPIFSVAAAPL</sequence>
<dbReference type="EMBL" id="JASNQZ010000006">
    <property type="protein sequence ID" value="KAL0955476.1"/>
    <property type="molecule type" value="Genomic_DNA"/>
</dbReference>
<feature type="signal peptide" evidence="1">
    <location>
        <begin position="1"/>
        <end position="22"/>
    </location>
</feature>
<gene>
    <name evidence="2" type="ORF">HGRIS_001717</name>
</gene>
<keyword evidence="3" id="KW-1185">Reference proteome</keyword>
<name>A0ABR3JIV9_9AGAR</name>
<reference evidence="3" key="1">
    <citation type="submission" date="2024-06" db="EMBL/GenBank/DDBJ databases">
        <title>Multi-omics analyses provide insights into the biosynthesis of the anticancer antibiotic pleurotin in Hohenbuehelia grisea.</title>
        <authorList>
            <person name="Weaver J.A."/>
            <person name="Alberti F."/>
        </authorList>
    </citation>
    <scope>NUCLEOTIDE SEQUENCE [LARGE SCALE GENOMIC DNA]</scope>
    <source>
        <strain evidence="3">T-177</strain>
    </source>
</reference>
<evidence type="ECO:0000313" key="3">
    <source>
        <dbReference type="Proteomes" id="UP001556367"/>
    </source>
</evidence>
<protein>
    <submittedName>
        <fullName evidence="2">Uncharacterized protein</fullName>
    </submittedName>
</protein>
<organism evidence="2 3">
    <name type="scientific">Hohenbuehelia grisea</name>
    <dbReference type="NCBI Taxonomy" id="104357"/>
    <lineage>
        <taxon>Eukaryota</taxon>
        <taxon>Fungi</taxon>
        <taxon>Dikarya</taxon>
        <taxon>Basidiomycota</taxon>
        <taxon>Agaricomycotina</taxon>
        <taxon>Agaricomycetes</taxon>
        <taxon>Agaricomycetidae</taxon>
        <taxon>Agaricales</taxon>
        <taxon>Pleurotineae</taxon>
        <taxon>Pleurotaceae</taxon>
        <taxon>Hohenbuehelia</taxon>
    </lineage>
</organism>